<proteinExistence type="predicted"/>
<sequence length="39" mass="4512">MSKKSGFGLWGKLSLLVTVGQLSLMIYREIKEYRHARQS</sequence>
<gene>
    <name evidence="2" type="ORF">MUDAN_MDHGFNIF_03485</name>
</gene>
<keyword evidence="3" id="KW-1185">Reference proteome</keyword>
<evidence type="ECO:0000313" key="3">
    <source>
        <dbReference type="Proteomes" id="UP000289996"/>
    </source>
</evidence>
<evidence type="ECO:0000256" key="1">
    <source>
        <dbReference type="SAM" id="Phobius"/>
    </source>
</evidence>
<feature type="transmembrane region" description="Helical" evidence="1">
    <location>
        <begin position="6"/>
        <end position="27"/>
    </location>
</feature>
<keyword evidence="1" id="KW-0812">Transmembrane</keyword>
<accession>A0A660E0Y9</accession>
<name>A0A660E0Y9_9LACO</name>
<evidence type="ECO:0000313" key="2">
    <source>
        <dbReference type="EMBL" id="VDG29349.1"/>
    </source>
</evidence>
<keyword evidence="1" id="KW-0472">Membrane</keyword>
<keyword evidence="1" id="KW-1133">Transmembrane helix</keyword>
<organism evidence="2 3">
    <name type="scientific">Lactiplantibacillus mudanjiangensis</name>
    <dbReference type="NCBI Taxonomy" id="1296538"/>
    <lineage>
        <taxon>Bacteria</taxon>
        <taxon>Bacillati</taxon>
        <taxon>Bacillota</taxon>
        <taxon>Bacilli</taxon>
        <taxon>Lactobacillales</taxon>
        <taxon>Lactobacillaceae</taxon>
        <taxon>Lactiplantibacillus</taxon>
    </lineage>
</organism>
<reference evidence="2 3" key="1">
    <citation type="submission" date="2018-11" db="EMBL/GenBank/DDBJ databases">
        <authorList>
            <person name="Wuyts S."/>
        </authorList>
    </citation>
    <scope>NUCLEOTIDE SEQUENCE [LARGE SCALE GENOMIC DNA]</scope>
    <source>
        <strain evidence="2">Lactobacillus mudanjiangensis AMBF249</strain>
    </source>
</reference>
<dbReference type="EMBL" id="UYIG01000136">
    <property type="protein sequence ID" value="VDG29349.1"/>
    <property type="molecule type" value="Genomic_DNA"/>
</dbReference>
<dbReference type="AlphaFoldDB" id="A0A660E0Y9"/>
<protein>
    <submittedName>
        <fullName evidence="2">Uncharacterized protein</fullName>
    </submittedName>
</protein>
<dbReference type="Proteomes" id="UP000289996">
    <property type="component" value="Unassembled WGS sequence"/>
</dbReference>